<sequence>MLKIRPASQADKDAIQGIHMSAFGENEGPAIVDLVTQLLDDTSSPTSLHLVAEQHGEPVAHVTFSPVWSTRSDNALGYILAPLAVHPKTQQSGVGTAIVNEGLRLIRQQALPYVFVYGDPKYYCRFGFELARRFTAPQPLQFPNGWQVLKLDPSSADQAETVRCVPALNKAELW</sequence>
<dbReference type="Proteomes" id="UP000000925">
    <property type="component" value="Chromosome"/>
</dbReference>
<dbReference type="CDD" id="cd04301">
    <property type="entry name" value="NAT_SF"/>
    <property type="match status" value="1"/>
</dbReference>
<dbReference type="PROSITE" id="PS51186">
    <property type="entry name" value="GNAT"/>
    <property type="match status" value="1"/>
</dbReference>
<dbReference type="KEGG" id="caa:Caka_2458"/>
<reference evidence="2 3" key="1">
    <citation type="journal article" date="2010" name="Stand. Genomic Sci.">
        <title>Complete genome sequence of Coraliomargarita akajimensis type strain (04OKA010-24).</title>
        <authorList>
            <person name="Mavromatis K."/>
            <person name="Abt B."/>
            <person name="Brambilla E."/>
            <person name="Lapidus A."/>
            <person name="Copeland A."/>
            <person name="Deshpande S."/>
            <person name="Nolan M."/>
            <person name="Lucas S."/>
            <person name="Tice H."/>
            <person name="Cheng J.F."/>
            <person name="Han C."/>
            <person name="Detter J.C."/>
            <person name="Woyke T."/>
            <person name="Goodwin L."/>
            <person name="Pitluck S."/>
            <person name="Held B."/>
            <person name="Brettin T."/>
            <person name="Tapia R."/>
            <person name="Ivanova N."/>
            <person name="Mikhailova N."/>
            <person name="Pati A."/>
            <person name="Liolios K."/>
            <person name="Chen A."/>
            <person name="Palaniappan K."/>
            <person name="Land M."/>
            <person name="Hauser L."/>
            <person name="Chang Y.J."/>
            <person name="Jeffries C.D."/>
            <person name="Rohde M."/>
            <person name="Goker M."/>
            <person name="Bristow J."/>
            <person name="Eisen J.A."/>
            <person name="Markowitz V."/>
            <person name="Hugenholtz P."/>
            <person name="Klenk H.P."/>
            <person name="Kyrpides N.C."/>
        </authorList>
    </citation>
    <scope>NUCLEOTIDE SEQUENCE [LARGE SCALE GENOMIC DNA]</scope>
    <source>
        <strain evidence="3">DSM 45221 / IAM 15411 / JCM 23193 / KCTC 12865</strain>
    </source>
</reference>
<dbReference type="RefSeq" id="WP_013044196.1">
    <property type="nucleotide sequence ID" value="NC_014008.1"/>
</dbReference>
<dbReference type="AlphaFoldDB" id="D5ENJ8"/>
<dbReference type="Gene3D" id="3.40.630.30">
    <property type="match status" value="1"/>
</dbReference>
<accession>D5ENJ8</accession>
<feature type="domain" description="N-acetyltransferase" evidence="1">
    <location>
        <begin position="2"/>
        <end position="152"/>
    </location>
</feature>
<protein>
    <submittedName>
        <fullName evidence="2">GCN5-related N-acetyltransferase</fullName>
    </submittedName>
</protein>
<dbReference type="OrthoDB" id="9804948at2"/>
<dbReference type="EMBL" id="CP001998">
    <property type="protein sequence ID" value="ADE55474.1"/>
    <property type="molecule type" value="Genomic_DNA"/>
</dbReference>
<dbReference type="SUPFAM" id="SSF55729">
    <property type="entry name" value="Acyl-CoA N-acyltransferases (Nat)"/>
    <property type="match status" value="1"/>
</dbReference>
<dbReference type="InterPro" id="IPR016181">
    <property type="entry name" value="Acyl_CoA_acyltransferase"/>
</dbReference>
<evidence type="ECO:0000259" key="1">
    <source>
        <dbReference type="PROSITE" id="PS51186"/>
    </source>
</evidence>
<evidence type="ECO:0000313" key="3">
    <source>
        <dbReference type="Proteomes" id="UP000000925"/>
    </source>
</evidence>
<gene>
    <name evidence="2" type="ordered locus">Caka_2458</name>
</gene>
<dbReference type="STRING" id="583355.Caka_2458"/>
<proteinExistence type="predicted"/>
<evidence type="ECO:0000313" key="2">
    <source>
        <dbReference type="EMBL" id="ADE55474.1"/>
    </source>
</evidence>
<dbReference type="GO" id="GO:0016747">
    <property type="term" value="F:acyltransferase activity, transferring groups other than amino-acyl groups"/>
    <property type="evidence" value="ECO:0007669"/>
    <property type="project" value="InterPro"/>
</dbReference>
<keyword evidence="2" id="KW-0808">Transferase</keyword>
<organism evidence="2 3">
    <name type="scientific">Coraliomargarita akajimensis (strain DSM 45221 / IAM 15411 / JCM 23193 / KCTC 12865 / 04OKA010-24)</name>
    <dbReference type="NCBI Taxonomy" id="583355"/>
    <lineage>
        <taxon>Bacteria</taxon>
        <taxon>Pseudomonadati</taxon>
        <taxon>Verrucomicrobiota</taxon>
        <taxon>Opitutia</taxon>
        <taxon>Puniceicoccales</taxon>
        <taxon>Coraliomargaritaceae</taxon>
        <taxon>Coraliomargarita</taxon>
    </lineage>
</organism>
<dbReference type="Pfam" id="PF00583">
    <property type="entry name" value="Acetyltransf_1"/>
    <property type="match status" value="1"/>
</dbReference>
<name>D5ENJ8_CORAD</name>
<dbReference type="HOGENOM" id="CLU_081840_3_0_0"/>
<keyword evidence="3" id="KW-1185">Reference proteome</keyword>
<dbReference type="InterPro" id="IPR000182">
    <property type="entry name" value="GNAT_dom"/>
</dbReference>
<dbReference type="eggNOG" id="COG3153">
    <property type="taxonomic scope" value="Bacteria"/>
</dbReference>